<keyword evidence="3" id="KW-1185">Reference proteome</keyword>
<proteinExistence type="predicted"/>
<accession>A0AAE1IE69</accession>
<name>A0AAE1IE69_9HYPO</name>
<sequence length="201" mass="21751">MPAPARPLTARGPPSMVRRPASPSPYRLAESSPSEIILAAGNSSTGCWAAPGITDRFGPQAVAKWQHSDAMQHSHTPPPLSQGQLRPKTQDPRRPCLGDADPTGNIEKTMWRACASLGRVAHTPAPWPRFSSPRDARYAPAALDGAGRWRYLWSGPPDRREEHAQCGTVPEGTSTRKLDSTATGQDLRAETGERPDGFWAT</sequence>
<evidence type="ECO:0000313" key="2">
    <source>
        <dbReference type="EMBL" id="KAK4075037.1"/>
    </source>
</evidence>
<feature type="region of interest" description="Disordered" evidence="1">
    <location>
        <begin position="61"/>
        <end position="104"/>
    </location>
</feature>
<feature type="compositionally biased region" description="Basic and acidic residues" evidence="1">
    <location>
        <begin position="187"/>
        <end position="201"/>
    </location>
</feature>
<protein>
    <submittedName>
        <fullName evidence="2">Uncharacterized protein</fullName>
    </submittedName>
</protein>
<dbReference type="EMBL" id="JAWRVG010000015">
    <property type="protein sequence ID" value="KAK4075037.1"/>
    <property type="molecule type" value="Genomic_DNA"/>
</dbReference>
<dbReference type="Proteomes" id="UP001273209">
    <property type="component" value="Unassembled WGS sequence"/>
</dbReference>
<evidence type="ECO:0000313" key="3">
    <source>
        <dbReference type="Proteomes" id="UP001273209"/>
    </source>
</evidence>
<evidence type="ECO:0000256" key="1">
    <source>
        <dbReference type="SAM" id="MobiDB-lite"/>
    </source>
</evidence>
<dbReference type="GeneID" id="87919039"/>
<gene>
    <name evidence="2" type="ORF">Triagg1_4701</name>
</gene>
<reference evidence="2" key="1">
    <citation type="submission" date="2023-11" db="EMBL/GenBank/DDBJ databases">
        <title>The genome sequences of three competitors of mushroom-forming fungi.</title>
        <authorList>
            <person name="Beijen E."/>
            <person name="Ohm R.A."/>
        </authorList>
    </citation>
    <scope>NUCLEOTIDE SEQUENCE</scope>
    <source>
        <strain evidence="2">CBS 100526</strain>
    </source>
</reference>
<feature type="region of interest" description="Disordered" evidence="1">
    <location>
        <begin position="154"/>
        <end position="201"/>
    </location>
</feature>
<dbReference type="AlphaFoldDB" id="A0AAE1IE69"/>
<feature type="region of interest" description="Disordered" evidence="1">
    <location>
        <begin position="1"/>
        <end position="31"/>
    </location>
</feature>
<dbReference type="RefSeq" id="XP_062756281.1">
    <property type="nucleotide sequence ID" value="XM_062899134.1"/>
</dbReference>
<organism evidence="2 3">
    <name type="scientific">Trichoderma aggressivum f. europaeum</name>
    <dbReference type="NCBI Taxonomy" id="173218"/>
    <lineage>
        <taxon>Eukaryota</taxon>
        <taxon>Fungi</taxon>
        <taxon>Dikarya</taxon>
        <taxon>Ascomycota</taxon>
        <taxon>Pezizomycotina</taxon>
        <taxon>Sordariomycetes</taxon>
        <taxon>Hypocreomycetidae</taxon>
        <taxon>Hypocreales</taxon>
        <taxon>Hypocreaceae</taxon>
        <taxon>Trichoderma</taxon>
    </lineage>
</organism>
<comment type="caution">
    <text evidence="2">The sequence shown here is derived from an EMBL/GenBank/DDBJ whole genome shotgun (WGS) entry which is preliminary data.</text>
</comment>